<comment type="caution">
    <text evidence="3">The sequence shown here is derived from an EMBL/GenBank/DDBJ whole genome shotgun (WGS) entry which is preliminary data.</text>
</comment>
<organism evidence="3 4">
    <name type="scientific">Araneus ventricosus</name>
    <name type="common">Orbweaver spider</name>
    <name type="synonym">Epeira ventricosa</name>
    <dbReference type="NCBI Taxonomy" id="182803"/>
    <lineage>
        <taxon>Eukaryota</taxon>
        <taxon>Metazoa</taxon>
        <taxon>Ecdysozoa</taxon>
        <taxon>Arthropoda</taxon>
        <taxon>Chelicerata</taxon>
        <taxon>Arachnida</taxon>
        <taxon>Araneae</taxon>
        <taxon>Araneomorphae</taxon>
        <taxon>Entelegynae</taxon>
        <taxon>Araneoidea</taxon>
        <taxon>Araneidae</taxon>
        <taxon>Araneus</taxon>
    </lineage>
</organism>
<feature type="domain" description="Endonuclease/exonuclease/phosphatase" evidence="2">
    <location>
        <begin position="259"/>
        <end position="335"/>
    </location>
</feature>
<name>A0A4Y2M926_ARAVE</name>
<evidence type="ECO:0000259" key="2">
    <source>
        <dbReference type="Pfam" id="PF14529"/>
    </source>
</evidence>
<dbReference type="Gene3D" id="3.60.10.10">
    <property type="entry name" value="Endonuclease/exonuclease/phosphatase"/>
    <property type="match status" value="1"/>
</dbReference>
<dbReference type="AlphaFoldDB" id="A0A4Y2M926"/>
<dbReference type="GO" id="GO:0003824">
    <property type="term" value="F:catalytic activity"/>
    <property type="evidence" value="ECO:0007669"/>
    <property type="project" value="InterPro"/>
</dbReference>
<dbReference type="OrthoDB" id="6437038at2759"/>
<accession>A0A4Y2M926</accession>
<dbReference type="Pfam" id="PF14529">
    <property type="entry name" value="Exo_endo_phos_2"/>
    <property type="match status" value="1"/>
</dbReference>
<evidence type="ECO:0000313" key="4">
    <source>
        <dbReference type="Proteomes" id="UP000499080"/>
    </source>
</evidence>
<feature type="region of interest" description="Disordered" evidence="1">
    <location>
        <begin position="62"/>
        <end position="81"/>
    </location>
</feature>
<keyword evidence="4" id="KW-1185">Reference proteome</keyword>
<dbReference type="SUPFAM" id="SSF56219">
    <property type="entry name" value="DNase I-like"/>
    <property type="match status" value="1"/>
</dbReference>
<dbReference type="Proteomes" id="UP000499080">
    <property type="component" value="Unassembled WGS sequence"/>
</dbReference>
<evidence type="ECO:0000256" key="1">
    <source>
        <dbReference type="SAM" id="MobiDB-lite"/>
    </source>
</evidence>
<sequence length="444" mass="49867">MVVENSLSSQTPTNDVKNFPNDVDNMSALEIIQVLRNLFQEKYNSAARRTFAEKLLQALESSLPEKPATENNQSSASTADTYPETYAEKVKKGPHTVLLYPTQNTDEQGAERNKAFSVKHFLESSIHLLKDKIKIKDVRKIRNQGLSFDCEDDCDVQKILSSIQNKEELKKSITHLQPTKIATILLKASQKHQPDSFIVQEPHVKDGKIAGIPKCWKSWLSKGGKAGIIAFPACSTPVVLSAKENSMAIKITKNSKAFTIISSHSSPYANFREILEELTDLTTNINGEEYLIGGDFNAHSQRWGYRDEDSRGKQLQEFIAEKHIILLNSSESPPTGMYLKIDLLPSLSLFSNISETLLDTLRNRKVAMQTSEGPVLWEQTQGYPQGSCSGPAFWNVVADEILSVQWPQRVHLQAFADDFAFIVTDNTRESLRKLSKFALDKFKD</sequence>
<feature type="compositionally biased region" description="Polar residues" evidence="1">
    <location>
        <begin position="69"/>
        <end position="80"/>
    </location>
</feature>
<protein>
    <recommendedName>
        <fullName evidence="2">Endonuclease/exonuclease/phosphatase domain-containing protein</fullName>
    </recommendedName>
</protein>
<gene>
    <name evidence="3" type="ORF">AVEN_258247_1</name>
</gene>
<dbReference type="EMBL" id="BGPR01006835">
    <property type="protein sequence ID" value="GBN22216.1"/>
    <property type="molecule type" value="Genomic_DNA"/>
</dbReference>
<proteinExistence type="predicted"/>
<dbReference type="InterPro" id="IPR005135">
    <property type="entry name" value="Endo/exonuclease/phosphatase"/>
</dbReference>
<evidence type="ECO:0000313" key="3">
    <source>
        <dbReference type="EMBL" id="GBN22216.1"/>
    </source>
</evidence>
<reference evidence="3 4" key="1">
    <citation type="journal article" date="2019" name="Sci. Rep.">
        <title>Orb-weaving spider Araneus ventricosus genome elucidates the spidroin gene catalogue.</title>
        <authorList>
            <person name="Kono N."/>
            <person name="Nakamura H."/>
            <person name="Ohtoshi R."/>
            <person name="Moran D.A.P."/>
            <person name="Shinohara A."/>
            <person name="Yoshida Y."/>
            <person name="Fujiwara M."/>
            <person name="Mori M."/>
            <person name="Tomita M."/>
            <person name="Arakawa K."/>
        </authorList>
    </citation>
    <scope>NUCLEOTIDE SEQUENCE [LARGE SCALE GENOMIC DNA]</scope>
</reference>
<dbReference type="InterPro" id="IPR036691">
    <property type="entry name" value="Endo/exonu/phosph_ase_sf"/>
</dbReference>